<name>A0A0D0BHT0_9AGAM</name>
<dbReference type="Proteomes" id="UP000054485">
    <property type="component" value="Unassembled WGS sequence"/>
</dbReference>
<organism evidence="2 3">
    <name type="scientific">Suillus luteus UH-Slu-Lm8-n1</name>
    <dbReference type="NCBI Taxonomy" id="930992"/>
    <lineage>
        <taxon>Eukaryota</taxon>
        <taxon>Fungi</taxon>
        <taxon>Dikarya</taxon>
        <taxon>Basidiomycota</taxon>
        <taxon>Agaricomycotina</taxon>
        <taxon>Agaricomycetes</taxon>
        <taxon>Agaricomycetidae</taxon>
        <taxon>Boletales</taxon>
        <taxon>Suillineae</taxon>
        <taxon>Suillaceae</taxon>
        <taxon>Suillus</taxon>
    </lineage>
</organism>
<evidence type="ECO:0000313" key="3">
    <source>
        <dbReference type="Proteomes" id="UP000054485"/>
    </source>
</evidence>
<proteinExistence type="predicted"/>
<dbReference type="AlphaFoldDB" id="A0A0D0BHT0"/>
<dbReference type="EMBL" id="KN835230">
    <property type="protein sequence ID" value="KIK42743.1"/>
    <property type="molecule type" value="Genomic_DNA"/>
</dbReference>
<dbReference type="HOGENOM" id="CLU_2544145_0_0_1"/>
<evidence type="ECO:0000256" key="1">
    <source>
        <dbReference type="SAM" id="MobiDB-lite"/>
    </source>
</evidence>
<keyword evidence="3" id="KW-1185">Reference proteome</keyword>
<dbReference type="InParanoid" id="A0A0D0BHT0"/>
<accession>A0A0D0BHT0</accession>
<feature type="compositionally biased region" description="Basic and acidic residues" evidence="1">
    <location>
        <begin position="66"/>
        <end position="83"/>
    </location>
</feature>
<feature type="region of interest" description="Disordered" evidence="1">
    <location>
        <begin position="61"/>
        <end position="83"/>
    </location>
</feature>
<gene>
    <name evidence="2" type="ORF">CY34DRAFT_754350</name>
</gene>
<evidence type="ECO:0000313" key="2">
    <source>
        <dbReference type="EMBL" id="KIK42743.1"/>
    </source>
</evidence>
<protein>
    <submittedName>
        <fullName evidence="2">Uncharacterized protein</fullName>
    </submittedName>
</protein>
<reference evidence="2 3" key="1">
    <citation type="submission" date="2014-04" db="EMBL/GenBank/DDBJ databases">
        <authorList>
            <consortium name="DOE Joint Genome Institute"/>
            <person name="Kuo A."/>
            <person name="Ruytinx J."/>
            <person name="Rineau F."/>
            <person name="Colpaert J."/>
            <person name="Kohler A."/>
            <person name="Nagy L.G."/>
            <person name="Floudas D."/>
            <person name="Copeland A."/>
            <person name="Barry K.W."/>
            <person name="Cichocki N."/>
            <person name="Veneault-Fourrey C."/>
            <person name="LaButti K."/>
            <person name="Lindquist E.A."/>
            <person name="Lipzen A."/>
            <person name="Lundell T."/>
            <person name="Morin E."/>
            <person name="Murat C."/>
            <person name="Sun H."/>
            <person name="Tunlid A."/>
            <person name="Henrissat B."/>
            <person name="Grigoriev I.V."/>
            <person name="Hibbett D.S."/>
            <person name="Martin F."/>
            <person name="Nordberg H.P."/>
            <person name="Cantor M.N."/>
            <person name="Hua S.X."/>
        </authorList>
    </citation>
    <scope>NUCLEOTIDE SEQUENCE [LARGE SCALE GENOMIC DNA]</scope>
    <source>
        <strain evidence="2 3">UH-Slu-Lm8-n1</strain>
    </source>
</reference>
<sequence>MWMALHTATMSRKVRDCDGSPRYCIGNGRRGALCAPVQVLHFTCMMTIRLYPLRSHDRVHLPIHPDGPRSAEPGHDRERSGHC</sequence>
<reference evidence="3" key="2">
    <citation type="submission" date="2015-01" db="EMBL/GenBank/DDBJ databases">
        <title>Evolutionary Origins and Diversification of the Mycorrhizal Mutualists.</title>
        <authorList>
            <consortium name="DOE Joint Genome Institute"/>
            <consortium name="Mycorrhizal Genomics Consortium"/>
            <person name="Kohler A."/>
            <person name="Kuo A."/>
            <person name="Nagy L.G."/>
            <person name="Floudas D."/>
            <person name="Copeland A."/>
            <person name="Barry K.W."/>
            <person name="Cichocki N."/>
            <person name="Veneault-Fourrey C."/>
            <person name="LaButti K."/>
            <person name="Lindquist E.A."/>
            <person name="Lipzen A."/>
            <person name="Lundell T."/>
            <person name="Morin E."/>
            <person name="Murat C."/>
            <person name="Riley R."/>
            <person name="Ohm R."/>
            <person name="Sun H."/>
            <person name="Tunlid A."/>
            <person name="Henrissat B."/>
            <person name="Grigoriev I.V."/>
            <person name="Hibbett D.S."/>
            <person name="Martin F."/>
        </authorList>
    </citation>
    <scope>NUCLEOTIDE SEQUENCE [LARGE SCALE GENOMIC DNA]</scope>
    <source>
        <strain evidence="3">UH-Slu-Lm8-n1</strain>
    </source>
</reference>